<evidence type="ECO:0000256" key="1">
    <source>
        <dbReference type="ARBA" id="ARBA00004132"/>
    </source>
</evidence>
<organism evidence="10 11">
    <name type="scientific">Mikania micrantha</name>
    <name type="common">bitter vine</name>
    <dbReference type="NCBI Taxonomy" id="192012"/>
    <lineage>
        <taxon>Eukaryota</taxon>
        <taxon>Viridiplantae</taxon>
        <taxon>Streptophyta</taxon>
        <taxon>Embryophyta</taxon>
        <taxon>Tracheophyta</taxon>
        <taxon>Spermatophyta</taxon>
        <taxon>Magnoliopsida</taxon>
        <taxon>eudicotyledons</taxon>
        <taxon>Gunneridae</taxon>
        <taxon>Pentapetalae</taxon>
        <taxon>asterids</taxon>
        <taxon>campanulids</taxon>
        <taxon>Asterales</taxon>
        <taxon>Asteraceae</taxon>
        <taxon>Asteroideae</taxon>
        <taxon>Heliantheae alliance</taxon>
        <taxon>Eupatorieae</taxon>
        <taxon>Mikania</taxon>
    </lineage>
</organism>
<evidence type="ECO:0000256" key="5">
    <source>
        <dbReference type="ARBA" id="ARBA00023034"/>
    </source>
</evidence>
<dbReference type="Gene3D" id="1.25.40.90">
    <property type="match status" value="1"/>
</dbReference>
<dbReference type="InterPro" id="IPR011417">
    <property type="entry name" value="ANTH_dom"/>
</dbReference>
<evidence type="ECO:0000256" key="7">
    <source>
        <dbReference type="ARBA" id="ARBA00023176"/>
    </source>
</evidence>
<dbReference type="PANTHER" id="PTHR22951:SF112">
    <property type="entry name" value="ANTH DOMAIN, PHOSPHOINOSITIDE-BINDING CLATHRIN ADAPTOR, DOMAIN 2"/>
    <property type="match status" value="1"/>
</dbReference>
<dbReference type="InterPro" id="IPR014712">
    <property type="entry name" value="ANTH_dom_sf"/>
</dbReference>
<evidence type="ECO:0000259" key="9">
    <source>
        <dbReference type="PROSITE" id="PS50942"/>
    </source>
</evidence>
<keyword evidence="5" id="KW-0333">Golgi apparatus</keyword>
<dbReference type="SUPFAM" id="SSF48464">
    <property type="entry name" value="ENTH/VHS domain"/>
    <property type="match status" value="1"/>
</dbReference>
<name>A0A5N6MJS3_9ASTR</name>
<dbReference type="Gene3D" id="1.20.58.150">
    <property type="entry name" value="ANTH domain"/>
    <property type="match status" value="1"/>
</dbReference>
<evidence type="ECO:0000256" key="2">
    <source>
        <dbReference type="ARBA" id="ARBA00004555"/>
    </source>
</evidence>
<keyword evidence="7" id="KW-0168">Coated pit</keyword>
<keyword evidence="6" id="KW-0472">Membrane</keyword>
<keyword evidence="11" id="KW-1185">Reference proteome</keyword>
<dbReference type="PROSITE" id="PS50942">
    <property type="entry name" value="ENTH"/>
    <property type="match status" value="1"/>
</dbReference>
<dbReference type="GO" id="GO:0005545">
    <property type="term" value="F:1-phosphatidylinositol binding"/>
    <property type="evidence" value="ECO:0007669"/>
    <property type="project" value="InterPro"/>
</dbReference>
<dbReference type="OrthoDB" id="682511at2759"/>
<comment type="subcellular location">
    <subcellularLocation>
        <location evidence="1">Cytoplasmic vesicle</location>
        <location evidence="1">Clathrin-coated vesicle</location>
    </subcellularLocation>
    <subcellularLocation>
        <location evidence="2">Golgi apparatus</location>
    </subcellularLocation>
    <subcellularLocation>
        <location evidence="3">Membrane</location>
        <location evidence="3">Clathrin-coated pit</location>
    </subcellularLocation>
</comment>
<proteinExistence type="predicted"/>
<evidence type="ECO:0000256" key="6">
    <source>
        <dbReference type="ARBA" id="ARBA00023136"/>
    </source>
</evidence>
<evidence type="ECO:0000313" key="10">
    <source>
        <dbReference type="EMBL" id="KAD3640480.1"/>
    </source>
</evidence>
<evidence type="ECO:0000256" key="8">
    <source>
        <dbReference type="ARBA" id="ARBA00023329"/>
    </source>
</evidence>
<dbReference type="EMBL" id="SZYD01000015">
    <property type="protein sequence ID" value="KAD3640480.1"/>
    <property type="molecule type" value="Genomic_DNA"/>
</dbReference>
<reference evidence="10 11" key="1">
    <citation type="submission" date="2019-05" db="EMBL/GenBank/DDBJ databases">
        <title>Mikania micrantha, genome provides insights into the molecular mechanism of rapid growth.</title>
        <authorList>
            <person name="Liu B."/>
        </authorList>
    </citation>
    <scope>NUCLEOTIDE SEQUENCE [LARGE SCALE GENOMIC DNA]</scope>
    <source>
        <strain evidence="10">NLD-2019</strain>
        <tissue evidence="10">Leaf</tissue>
    </source>
</reference>
<dbReference type="InterPro" id="IPR045192">
    <property type="entry name" value="AP180-like"/>
</dbReference>
<comment type="caution">
    <text evidence="10">The sequence shown here is derived from an EMBL/GenBank/DDBJ whole genome shotgun (WGS) entry which is preliminary data.</text>
</comment>
<dbReference type="InterPro" id="IPR013809">
    <property type="entry name" value="ENTH"/>
</dbReference>
<dbReference type="SUPFAM" id="SSF89009">
    <property type="entry name" value="GAT-like domain"/>
    <property type="match status" value="1"/>
</dbReference>
<gene>
    <name evidence="10" type="ORF">E3N88_29703</name>
</gene>
<dbReference type="InterPro" id="IPR008942">
    <property type="entry name" value="ENTH_VHS"/>
</dbReference>
<dbReference type="GO" id="GO:0005905">
    <property type="term" value="C:clathrin-coated pit"/>
    <property type="evidence" value="ECO:0007669"/>
    <property type="project" value="UniProtKB-SubCell"/>
</dbReference>
<feature type="domain" description="ENTH" evidence="9">
    <location>
        <begin position="68"/>
        <end position="199"/>
    </location>
</feature>
<dbReference type="GO" id="GO:0005546">
    <property type="term" value="F:phosphatidylinositol-4,5-bisphosphate binding"/>
    <property type="evidence" value="ECO:0007669"/>
    <property type="project" value="TreeGrafter"/>
</dbReference>
<evidence type="ECO:0000256" key="4">
    <source>
        <dbReference type="ARBA" id="ARBA00022583"/>
    </source>
</evidence>
<dbReference type="GO" id="GO:0006900">
    <property type="term" value="P:vesicle budding from membrane"/>
    <property type="evidence" value="ECO:0007669"/>
    <property type="project" value="TreeGrafter"/>
</dbReference>
<evidence type="ECO:0000256" key="3">
    <source>
        <dbReference type="ARBA" id="ARBA00004600"/>
    </source>
</evidence>
<protein>
    <recommendedName>
        <fullName evidence="9">ENTH domain-containing protein</fullName>
    </recommendedName>
</protein>
<dbReference type="GO" id="GO:0048268">
    <property type="term" value="P:clathrin coat assembly"/>
    <property type="evidence" value="ECO:0007669"/>
    <property type="project" value="InterPro"/>
</dbReference>
<dbReference type="InterPro" id="IPR048050">
    <property type="entry name" value="ANTH_N_plant"/>
</dbReference>
<sequence length="424" mass="48431">MKDLNTRNGAKGSRDLQTGVLRDRLLRNSNEETYRKEIKKGIHRQQKIRAAGALKDRTSILKASLTSRSTLRNPNIETAVIRATTHDESTVDYRSTQNVFAWVRISDDCLYYVLWVLFRRVKRTHNWAVALKGLMLLHGVFSCKVPGIQEIGQLPYGLLNLREKHTKHGKASDLHAFIHAYYAFLDKKSSFILLHSEEQMKRAVALPENETEEKQKQKLMMQDLIWLQKLQGLLDALLRIRPRSSQTANALVLEAMDCIMIEIYDIYSRISIGIGTILMTVYSAGKNEAIMVLPVLQKAKVQIEEVCRFFEFCRDIGVGNTSECPQMEQIPEEVFKELEDIISGNSKQPGIKNFPKEEVKSVIVVSNHKLIKTYDQNNSISSLKTVITDDWEVFEEQKKSNLELISLPAKNNAKLDCLPDLISL</sequence>
<keyword evidence="4" id="KW-0254">Endocytosis</keyword>
<dbReference type="GO" id="GO:0030136">
    <property type="term" value="C:clathrin-coated vesicle"/>
    <property type="evidence" value="ECO:0007669"/>
    <property type="project" value="UniProtKB-SubCell"/>
</dbReference>
<dbReference type="CDD" id="cd16987">
    <property type="entry name" value="ANTH_N_AP180_plant"/>
    <property type="match status" value="1"/>
</dbReference>
<dbReference type="GO" id="GO:0000149">
    <property type="term" value="F:SNARE binding"/>
    <property type="evidence" value="ECO:0007669"/>
    <property type="project" value="TreeGrafter"/>
</dbReference>
<dbReference type="Pfam" id="PF07651">
    <property type="entry name" value="ANTH"/>
    <property type="match status" value="1"/>
</dbReference>
<dbReference type="Proteomes" id="UP000326396">
    <property type="component" value="Linkage Group LG5"/>
</dbReference>
<accession>A0A5N6MJS3</accession>
<dbReference type="AlphaFoldDB" id="A0A5N6MJS3"/>
<dbReference type="PANTHER" id="PTHR22951">
    <property type="entry name" value="CLATHRIN ASSEMBLY PROTEIN"/>
    <property type="match status" value="1"/>
</dbReference>
<evidence type="ECO:0000313" key="11">
    <source>
        <dbReference type="Proteomes" id="UP000326396"/>
    </source>
</evidence>
<keyword evidence="8" id="KW-0968">Cytoplasmic vesicle</keyword>
<dbReference type="GO" id="GO:0005794">
    <property type="term" value="C:Golgi apparatus"/>
    <property type="evidence" value="ECO:0007669"/>
    <property type="project" value="UniProtKB-SubCell"/>
</dbReference>
<dbReference type="GO" id="GO:0032050">
    <property type="term" value="F:clathrin heavy chain binding"/>
    <property type="evidence" value="ECO:0007669"/>
    <property type="project" value="TreeGrafter"/>
</dbReference>
<dbReference type="GO" id="GO:0072583">
    <property type="term" value="P:clathrin-dependent endocytosis"/>
    <property type="evidence" value="ECO:0007669"/>
    <property type="project" value="InterPro"/>
</dbReference>